<proteinExistence type="predicted"/>
<feature type="compositionally biased region" description="Acidic residues" evidence="1">
    <location>
        <begin position="441"/>
        <end position="454"/>
    </location>
</feature>
<evidence type="ECO:0000256" key="2">
    <source>
        <dbReference type="SAM" id="Phobius"/>
    </source>
</evidence>
<feature type="compositionally biased region" description="Polar residues" evidence="1">
    <location>
        <begin position="305"/>
        <end position="322"/>
    </location>
</feature>
<name>A0A367LL46_9HYPO</name>
<feature type="compositionally biased region" description="Basic and acidic residues" evidence="1">
    <location>
        <begin position="127"/>
        <end position="136"/>
    </location>
</feature>
<accession>A0A367LL46</accession>
<keyword evidence="4" id="KW-1185">Reference proteome</keyword>
<feature type="compositionally biased region" description="Polar residues" evidence="1">
    <location>
        <begin position="351"/>
        <end position="365"/>
    </location>
</feature>
<organism evidence="3 4">
    <name type="scientific">Ophiocordyceps polyrhachis-furcata BCC 54312</name>
    <dbReference type="NCBI Taxonomy" id="1330021"/>
    <lineage>
        <taxon>Eukaryota</taxon>
        <taxon>Fungi</taxon>
        <taxon>Dikarya</taxon>
        <taxon>Ascomycota</taxon>
        <taxon>Pezizomycotina</taxon>
        <taxon>Sordariomycetes</taxon>
        <taxon>Hypocreomycetidae</taxon>
        <taxon>Hypocreales</taxon>
        <taxon>Ophiocordycipitaceae</taxon>
        <taxon>Ophiocordyceps</taxon>
    </lineage>
</organism>
<dbReference type="AlphaFoldDB" id="A0A367LL46"/>
<keyword evidence="2" id="KW-1133">Transmembrane helix</keyword>
<evidence type="ECO:0000313" key="4">
    <source>
        <dbReference type="Proteomes" id="UP000253664"/>
    </source>
</evidence>
<feature type="compositionally biased region" description="Low complexity" evidence="1">
    <location>
        <begin position="146"/>
        <end position="193"/>
    </location>
</feature>
<feature type="compositionally biased region" description="Basic and acidic residues" evidence="1">
    <location>
        <begin position="79"/>
        <end position="90"/>
    </location>
</feature>
<dbReference type="Proteomes" id="UP000253664">
    <property type="component" value="Unassembled WGS sequence"/>
</dbReference>
<feature type="compositionally biased region" description="Basic and acidic residues" evidence="1">
    <location>
        <begin position="252"/>
        <end position="303"/>
    </location>
</feature>
<feature type="region of interest" description="Disordered" evidence="1">
    <location>
        <begin position="391"/>
        <end position="454"/>
    </location>
</feature>
<sequence>MAADASMNYLYTFGGYATLIGVGYALYRVSTHKANRRAAPSATRGGKAPLHQEPRKEDRKKKQRMENFASETQQAAKAKAREKPVDEPNSHTKKAARVTSDDDDDNREFARQLAKAQEGTKLASKTEGAKQREKSVKQSRANQVSAKAVADKAATAEAAVADKAAADDAAVAAEEGPDVAKAAAVADEASAPSSTAGIDADDDQSPPPSPPAGPRDVSGVSDMLEPAPAPPSVLRITDSGNAQKPNKQKVVKAAEKVETKKQRQNRKKAEAAKAAREAAEKERKVLEERQRRTARVAEGRPAKDGSQSTAGNGARSVWTQGPTNGGGSVSEAPALHGPLDTFEKPAPKQSPPTVKSDSSWISSLPSEEEQMEMLKDEADEWSTVKAKSSKKAVKKASSVSSADEVAPTRPKQVAAATGAVKPSKPAAPSHFGGSFSALTTGDDEVDEVEEEWDV</sequence>
<evidence type="ECO:0000313" key="3">
    <source>
        <dbReference type="EMBL" id="RCI15148.1"/>
    </source>
</evidence>
<feature type="transmembrane region" description="Helical" evidence="2">
    <location>
        <begin position="6"/>
        <end position="27"/>
    </location>
</feature>
<comment type="caution">
    <text evidence="3">The sequence shown here is derived from an EMBL/GenBank/DDBJ whole genome shotgun (WGS) entry which is preliminary data.</text>
</comment>
<reference evidence="3 4" key="1">
    <citation type="journal article" date="2015" name="BMC Genomics">
        <title>Insights from the genome of Ophiocordyceps polyrhachis-furcata to pathogenicity and host specificity in insect fungi.</title>
        <authorList>
            <person name="Wichadakul D."/>
            <person name="Kobmoo N."/>
            <person name="Ingsriswang S."/>
            <person name="Tangphatsornruang S."/>
            <person name="Chantasingh D."/>
            <person name="Luangsa-ard J.J."/>
            <person name="Eurwilaichitr L."/>
        </authorList>
    </citation>
    <scope>NUCLEOTIDE SEQUENCE [LARGE SCALE GENOMIC DNA]</scope>
    <source>
        <strain evidence="3 4">BCC 54312</strain>
    </source>
</reference>
<feature type="region of interest" description="Disordered" evidence="1">
    <location>
        <begin position="34"/>
        <end position="369"/>
    </location>
</feature>
<protein>
    <submittedName>
        <fullName evidence="3">Uncharacterized protein</fullName>
    </submittedName>
</protein>
<evidence type="ECO:0000256" key="1">
    <source>
        <dbReference type="SAM" id="MobiDB-lite"/>
    </source>
</evidence>
<keyword evidence="2" id="KW-0812">Transmembrane</keyword>
<gene>
    <name evidence="3" type="ORF">L249_6792</name>
</gene>
<dbReference type="OrthoDB" id="4207724at2759"/>
<keyword evidence="2" id="KW-0472">Membrane</keyword>
<dbReference type="EMBL" id="LKCN02000003">
    <property type="protein sequence ID" value="RCI15148.1"/>
    <property type="molecule type" value="Genomic_DNA"/>
</dbReference>